<feature type="region of interest" description="Disordered" evidence="1">
    <location>
        <begin position="232"/>
        <end position="256"/>
    </location>
</feature>
<feature type="compositionally biased region" description="Basic and acidic residues" evidence="1">
    <location>
        <begin position="232"/>
        <end position="241"/>
    </location>
</feature>
<dbReference type="AlphaFoldDB" id="A0A2H6KIU0"/>
<dbReference type="Proteomes" id="UP000236319">
    <property type="component" value="Unassembled WGS sequence"/>
</dbReference>
<evidence type="ECO:0000313" key="2">
    <source>
        <dbReference type="EMBL" id="GBE62899.1"/>
    </source>
</evidence>
<evidence type="ECO:0000313" key="3">
    <source>
        <dbReference type="Proteomes" id="UP000236319"/>
    </source>
</evidence>
<evidence type="ECO:0000256" key="1">
    <source>
        <dbReference type="SAM" id="MobiDB-lite"/>
    </source>
</evidence>
<sequence>MLSSPFFPFTKVFTSANFLSTAWAVPSAGSGGLPVLVASFGVKLVDKCVTSAYDGSEIVDNFPIYNFCNLLLRFRDLAVKLRHNVVLHLNFKISFIPPNGTKIAIIRTNPSRHGFHALTLVISTHTQNALKPSAYSSIKPGIATTTFNERVSKRLHFRNNSIQTFLVSFTPLNFPNLFFYMLENLFNTIQLATIRKLPAKRLNRRVNFTDRSLKLTLDVRLKMPFKIVHHDPPRDLERRQSAAEVDGQGGKQGATQGRKYIVERGGEPECECSVEEGGTDAIEELGDGVVGQPVERVHLLDSDLEGHAEIVAGPLGLVAAGGSGEAVDVFEHEAVLEECGRGGVAVHDGGAVGSVIGARGQWPSLGCAVIVAAPGVAVGCGVGAVPLAVLEQCTEEVVESLRQVHYPREVEVGVFPGEGGAYVVAEGLECDAPLPEARVADGVIEGLPPVLAAAAPLTYEVVVKGEQLVWRPWRAGEEAFQVAAQPGEGG</sequence>
<gene>
    <name evidence="2" type="ORF">BOVATA_043920</name>
</gene>
<dbReference type="VEuPathDB" id="PiroplasmaDB:BOVATA_043920"/>
<proteinExistence type="predicted"/>
<reference evidence="2 3" key="1">
    <citation type="journal article" date="2017" name="BMC Genomics">
        <title>Whole-genome assembly of Babesia ovata and comparative genomics between closely related pathogens.</title>
        <authorList>
            <person name="Yamagishi J."/>
            <person name="Asada M."/>
            <person name="Hakimi H."/>
            <person name="Tanaka T.Q."/>
            <person name="Sugimoto C."/>
            <person name="Kawazu S."/>
        </authorList>
    </citation>
    <scope>NUCLEOTIDE SEQUENCE [LARGE SCALE GENOMIC DNA]</scope>
    <source>
        <strain evidence="2 3">Miyake</strain>
    </source>
</reference>
<accession>A0A2H6KIU0</accession>
<dbReference type="GeneID" id="39876669"/>
<name>A0A2H6KIU0_9APIC</name>
<dbReference type="RefSeq" id="XP_028869142.1">
    <property type="nucleotide sequence ID" value="XM_029013309.1"/>
</dbReference>
<organism evidence="2 3">
    <name type="scientific">Babesia ovata</name>
    <dbReference type="NCBI Taxonomy" id="189622"/>
    <lineage>
        <taxon>Eukaryota</taxon>
        <taxon>Sar</taxon>
        <taxon>Alveolata</taxon>
        <taxon>Apicomplexa</taxon>
        <taxon>Aconoidasida</taxon>
        <taxon>Piroplasmida</taxon>
        <taxon>Babesiidae</taxon>
        <taxon>Babesia</taxon>
    </lineage>
</organism>
<dbReference type="EMBL" id="BDSA01000007">
    <property type="protein sequence ID" value="GBE62899.1"/>
    <property type="molecule type" value="Genomic_DNA"/>
</dbReference>
<protein>
    <submittedName>
        <fullName evidence="2">Exodeoxyribonuclease VII large subunit, putative</fullName>
    </submittedName>
</protein>
<keyword evidence="3" id="KW-1185">Reference proteome</keyword>
<comment type="caution">
    <text evidence="2">The sequence shown here is derived from an EMBL/GenBank/DDBJ whole genome shotgun (WGS) entry which is preliminary data.</text>
</comment>